<dbReference type="AlphaFoldDB" id="A0A3L6PDF4"/>
<gene>
    <name evidence="1" type="ORF">C2845_PM10G11480</name>
</gene>
<dbReference type="PANTHER" id="PTHR11439:SF515">
    <property type="entry name" value="GAG-POL POLYPROTEIN"/>
    <property type="match status" value="1"/>
</dbReference>
<sequence>MEMPHEEHLAAVKHILRYLAGTWNWGLFYPRKRGEKIELRGFSDSDLAEDLNSRKSTSGVLFLLGDSPVSWQLAKQKIVAQSSYEAEYIAAAAAANQGVWLARLLAEILDSDLSRPLQWVDNKSAISLIKNPVHHDRSKHNDVKFHVIRDYAQNGQIEVKFIGTNEQLREATRKDQVSRALHQDWPAFG</sequence>
<dbReference type="CDD" id="cd09272">
    <property type="entry name" value="RNase_HI_RT_Ty1"/>
    <property type="match status" value="1"/>
</dbReference>
<evidence type="ECO:0000313" key="1">
    <source>
        <dbReference type="EMBL" id="RLM54436.1"/>
    </source>
</evidence>
<proteinExistence type="predicted"/>
<dbReference type="STRING" id="4540.A0A3L6PDF4"/>
<comment type="caution">
    <text evidence="1">The sequence shown here is derived from an EMBL/GenBank/DDBJ whole genome shotgun (WGS) entry which is preliminary data.</text>
</comment>
<dbReference type="PANTHER" id="PTHR11439">
    <property type="entry name" value="GAG-POL-RELATED RETROTRANSPOSON"/>
    <property type="match status" value="1"/>
</dbReference>
<protein>
    <submittedName>
        <fullName evidence="1">Uncharacterized protein</fullName>
    </submittedName>
</protein>
<name>A0A3L6PDF4_PANMI</name>
<dbReference type="Proteomes" id="UP000275267">
    <property type="component" value="Unassembled WGS sequence"/>
</dbReference>
<dbReference type="OrthoDB" id="443140at2759"/>
<dbReference type="EMBL" id="PQIB02000018">
    <property type="protein sequence ID" value="RLM54436.1"/>
    <property type="molecule type" value="Genomic_DNA"/>
</dbReference>
<evidence type="ECO:0000313" key="2">
    <source>
        <dbReference type="Proteomes" id="UP000275267"/>
    </source>
</evidence>
<accession>A0A3L6PDF4</accession>
<reference evidence="2" key="1">
    <citation type="journal article" date="2019" name="Nat. Commun.">
        <title>The genome of broomcorn millet.</title>
        <authorList>
            <person name="Zou C."/>
            <person name="Miki D."/>
            <person name="Li D."/>
            <person name="Tang Q."/>
            <person name="Xiao L."/>
            <person name="Rajput S."/>
            <person name="Deng P."/>
            <person name="Jia W."/>
            <person name="Huang R."/>
            <person name="Zhang M."/>
            <person name="Sun Y."/>
            <person name="Hu J."/>
            <person name="Fu X."/>
            <person name="Schnable P.S."/>
            <person name="Li F."/>
            <person name="Zhang H."/>
            <person name="Feng B."/>
            <person name="Zhu X."/>
            <person name="Liu R."/>
            <person name="Schnable J.C."/>
            <person name="Zhu J.-K."/>
            <person name="Zhang H."/>
        </authorList>
    </citation>
    <scope>NUCLEOTIDE SEQUENCE [LARGE SCALE GENOMIC DNA]</scope>
</reference>
<organism evidence="1 2">
    <name type="scientific">Panicum miliaceum</name>
    <name type="common">Proso millet</name>
    <name type="synonym">Broomcorn millet</name>
    <dbReference type="NCBI Taxonomy" id="4540"/>
    <lineage>
        <taxon>Eukaryota</taxon>
        <taxon>Viridiplantae</taxon>
        <taxon>Streptophyta</taxon>
        <taxon>Embryophyta</taxon>
        <taxon>Tracheophyta</taxon>
        <taxon>Spermatophyta</taxon>
        <taxon>Magnoliopsida</taxon>
        <taxon>Liliopsida</taxon>
        <taxon>Poales</taxon>
        <taxon>Poaceae</taxon>
        <taxon>PACMAD clade</taxon>
        <taxon>Panicoideae</taxon>
        <taxon>Panicodae</taxon>
        <taxon>Paniceae</taxon>
        <taxon>Panicinae</taxon>
        <taxon>Panicum</taxon>
        <taxon>Panicum sect. Panicum</taxon>
    </lineage>
</organism>
<keyword evidence="2" id="KW-1185">Reference proteome</keyword>